<protein>
    <submittedName>
        <fullName evidence="2">Uncharacterized protein</fullName>
    </submittedName>
</protein>
<evidence type="ECO:0000313" key="3">
    <source>
        <dbReference type="Proteomes" id="UP000637002"/>
    </source>
</evidence>
<sequence length="151" mass="17099">MRARVICFLLSLVVLAGSAGLATARDQVPAEERDVPWTGIIPDCNSDMVLLNVSERFARTESTFWNSSLTITAYDHVKPIAFRPWGLDYIPRRFCSARALMSDGYKRTVYYSVREALGDPGLFRTEWGIEYCVVGLDREWQDAPLCKMAKP</sequence>
<comment type="caution">
    <text evidence="2">The sequence shown here is derived from an EMBL/GenBank/DDBJ whole genome shotgun (WGS) entry which is preliminary data.</text>
</comment>
<evidence type="ECO:0000313" key="2">
    <source>
        <dbReference type="EMBL" id="GGC80244.1"/>
    </source>
</evidence>
<gene>
    <name evidence="2" type="ORF">GCM10010994_42790</name>
</gene>
<dbReference type="EMBL" id="BMGG01000008">
    <property type="protein sequence ID" value="GGC80244.1"/>
    <property type="molecule type" value="Genomic_DNA"/>
</dbReference>
<reference evidence="2" key="1">
    <citation type="journal article" date="2014" name="Int. J. Syst. Evol. Microbiol.">
        <title>Complete genome sequence of Corynebacterium casei LMG S-19264T (=DSM 44701T), isolated from a smear-ripened cheese.</title>
        <authorList>
            <consortium name="US DOE Joint Genome Institute (JGI-PGF)"/>
            <person name="Walter F."/>
            <person name="Albersmeier A."/>
            <person name="Kalinowski J."/>
            <person name="Ruckert C."/>
        </authorList>
    </citation>
    <scope>NUCLEOTIDE SEQUENCE</scope>
    <source>
        <strain evidence="2">CGMCC 1.12919</strain>
    </source>
</reference>
<keyword evidence="3" id="KW-1185">Reference proteome</keyword>
<dbReference type="AlphaFoldDB" id="A0A916UNF0"/>
<organism evidence="2 3">
    <name type="scientific">Chelatococcus reniformis</name>
    <dbReference type="NCBI Taxonomy" id="1494448"/>
    <lineage>
        <taxon>Bacteria</taxon>
        <taxon>Pseudomonadati</taxon>
        <taxon>Pseudomonadota</taxon>
        <taxon>Alphaproteobacteria</taxon>
        <taxon>Hyphomicrobiales</taxon>
        <taxon>Chelatococcaceae</taxon>
        <taxon>Chelatococcus</taxon>
    </lineage>
</organism>
<reference evidence="2" key="2">
    <citation type="submission" date="2020-09" db="EMBL/GenBank/DDBJ databases">
        <authorList>
            <person name="Sun Q."/>
            <person name="Zhou Y."/>
        </authorList>
    </citation>
    <scope>NUCLEOTIDE SEQUENCE</scope>
    <source>
        <strain evidence="2">CGMCC 1.12919</strain>
    </source>
</reference>
<keyword evidence="1" id="KW-0732">Signal</keyword>
<accession>A0A916UNF0</accession>
<evidence type="ECO:0000256" key="1">
    <source>
        <dbReference type="SAM" id="SignalP"/>
    </source>
</evidence>
<dbReference type="RefSeq" id="WP_188611216.1">
    <property type="nucleotide sequence ID" value="NZ_BMGG01000008.1"/>
</dbReference>
<feature type="chain" id="PRO_5037333671" evidence="1">
    <location>
        <begin position="25"/>
        <end position="151"/>
    </location>
</feature>
<feature type="signal peptide" evidence="1">
    <location>
        <begin position="1"/>
        <end position="24"/>
    </location>
</feature>
<proteinExistence type="predicted"/>
<dbReference type="Proteomes" id="UP000637002">
    <property type="component" value="Unassembled WGS sequence"/>
</dbReference>
<name>A0A916UNF0_9HYPH</name>